<dbReference type="eggNOG" id="COG1349">
    <property type="taxonomic scope" value="Bacteria"/>
</dbReference>
<dbReference type="GO" id="GO:0003677">
    <property type="term" value="F:DNA binding"/>
    <property type="evidence" value="ECO:0007669"/>
    <property type="project" value="UniProtKB-KW"/>
</dbReference>
<feature type="domain" description="HTH deoR-type" evidence="4">
    <location>
        <begin position="5"/>
        <end position="60"/>
    </location>
</feature>
<dbReference type="PROSITE" id="PS00894">
    <property type="entry name" value="HTH_DEOR_1"/>
    <property type="match status" value="1"/>
</dbReference>
<dbReference type="EMBL" id="JNVM01000031">
    <property type="protein sequence ID" value="KEQ22810.1"/>
    <property type="molecule type" value="Genomic_DNA"/>
</dbReference>
<dbReference type="RefSeq" id="WP_036690070.1">
    <property type="nucleotide sequence ID" value="NZ_JNVM01000031.1"/>
</dbReference>
<dbReference type="PANTHER" id="PTHR30363:SF44">
    <property type="entry name" value="AGA OPERON TRANSCRIPTIONAL REPRESSOR-RELATED"/>
    <property type="match status" value="1"/>
</dbReference>
<evidence type="ECO:0000259" key="4">
    <source>
        <dbReference type="PROSITE" id="PS51000"/>
    </source>
</evidence>
<dbReference type="InterPro" id="IPR014036">
    <property type="entry name" value="DeoR-like_C"/>
</dbReference>
<protein>
    <submittedName>
        <fullName evidence="5">DeoR faimly transcriptional regulator</fullName>
    </submittedName>
</protein>
<dbReference type="PRINTS" id="PR00037">
    <property type="entry name" value="HTHLACR"/>
</dbReference>
<dbReference type="Gene3D" id="1.10.10.10">
    <property type="entry name" value="Winged helix-like DNA-binding domain superfamily/Winged helix DNA-binding domain"/>
    <property type="match status" value="1"/>
</dbReference>
<proteinExistence type="predicted"/>
<dbReference type="PROSITE" id="PS51000">
    <property type="entry name" value="HTH_DEOR_2"/>
    <property type="match status" value="1"/>
</dbReference>
<dbReference type="SMART" id="SM01134">
    <property type="entry name" value="DeoRC"/>
    <property type="match status" value="1"/>
</dbReference>
<dbReference type="InterPro" id="IPR018356">
    <property type="entry name" value="Tscrpt_reg_HTH_DeoR_CS"/>
</dbReference>
<dbReference type="InterPro" id="IPR001034">
    <property type="entry name" value="DeoR_HTH"/>
</dbReference>
<dbReference type="Gene3D" id="3.40.50.1360">
    <property type="match status" value="1"/>
</dbReference>
<dbReference type="GO" id="GO:0003700">
    <property type="term" value="F:DNA-binding transcription factor activity"/>
    <property type="evidence" value="ECO:0007669"/>
    <property type="project" value="InterPro"/>
</dbReference>
<evidence type="ECO:0000256" key="1">
    <source>
        <dbReference type="ARBA" id="ARBA00023015"/>
    </source>
</evidence>
<keyword evidence="2" id="KW-0238">DNA-binding</keyword>
<dbReference type="SMART" id="SM00420">
    <property type="entry name" value="HTH_DEOR"/>
    <property type="match status" value="1"/>
</dbReference>
<dbReference type="Proteomes" id="UP000028123">
    <property type="component" value="Unassembled WGS sequence"/>
</dbReference>
<dbReference type="InterPro" id="IPR037171">
    <property type="entry name" value="NagB/RpiA_transferase-like"/>
</dbReference>
<gene>
    <name evidence="5" type="ORF">ET33_20875</name>
</gene>
<keyword evidence="6" id="KW-1185">Reference proteome</keyword>
<keyword evidence="3" id="KW-0804">Transcription</keyword>
<dbReference type="InterPro" id="IPR036390">
    <property type="entry name" value="WH_DNA-bd_sf"/>
</dbReference>
<dbReference type="OrthoDB" id="9797223at2"/>
<dbReference type="SUPFAM" id="SSF100950">
    <property type="entry name" value="NagB/RpiA/CoA transferase-like"/>
    <property type="match status" value="1"/>
</dbReference>
<evidence type="ECO:0000256" key="3">
    <source>
        <dbReference type="ARBA" id="ARBA00023163"/>
    </source>
</evidence>
<dbReference type="SUPFAM" id="SSF46785">
    <property type="entry name" value="Winged helix' DNA-binding domain"/>
    <property type="match status" value="1"/>
</dbReference>
<dbReference type="InterPro" id="IPR050313">
    <property type="entry name" value="Carb_Metab_HTH_regulators"/>
</dbReference>
<comment type="caution">
    <text evidence="5">The sequence shown here is derived from an EMBL/GenBank/DDBJ whole genome shotgun (WGS) entry which is preliminary data.</text>
</comment>
<dbReference type="InterPro" id="IPR036388">
    <property type="entry name" value="WH-like_DNA-bd_sf"/>
</dbReference>
<evidence type="ECO:0000256" key="2">
    <source>
        <dbReference type="ARBA" id="ARBA00023125"/>
    </source>
</evidence>
<organism evidence="5 6">
    <name type="scientific">Paenibacillus tyrfis</name>
    <dbReference type="NCBI Taxonomy" id="1501230"/>
    <lineage>
        <taxon>Bacteria</taxon>
        <taxon>Bacillati</taxon>
        <taxon>Bacillota</taxon>
        <taxon>Bacilli</taxon>
        <taxon>Bacillales</taxon>
        <taxon>Paenibacillaceae</taxon>
        <taxon>Paenibacillus</taxon>
    </lineage>
</organism>
<reference evidence="5 6" key="1">
    <citation type="submission" date="2014-06" db="EMBL/GenBank/DDBJ databases">
        <title>Draft genome sequence of Paenibacillus sp. MSt1.</title>
        <authorList>
            <person name="Aw Y.K."/>
            <person name="Ong K.S."/>
            <person name="Gan H.M."/>
            <person name="Lee S.M."/>
        </authorList>
    </citation>
    <scope>NUCLEOTIDE SEQUENCE [LARGE SCALE GENOMIC DNA]</scope>
    <source>
        <strain evidence="5 6">MSt1</strain>
    </source>
</reference>
<evidence type="ECO:0000313" key="5">
    <source>
        <dbReference type="EMBL" id="KEQ22810.1"/>
    </source>
</evidence>
<dbReference type="PANTHER" id="PTHR30363">
    <property type="entry name" value="HTH-TYPE TRANSCRIPTIONAL REGULATOR SRLR-RELATED"/>
    <property type="match status" value="1"/>
</dbReference>
<dbReference type="AlphaFoldDB" id="A0A081NWI7"/>
<keyword evidence="1" id="KW-0805">Transcription regulation</keyword>
<evidence type="ECO:0000313" key="6">
    <source>
        <dbReference type="Proteomes" id="UP000028123"/>
    </source>
</evidence>
<accession>A0A081NWI7</accession>
<dbReference type="Pfam" id="PF08220">
    <property type="entry name" value="HTH_DeoR"/>
    <property type="match status" value="1"/>
</dbReference>
<dbReference type="Pfam" id="PF00455">
    <property type="entry name" value="DeoRC"/>
    <property type="match status" value="1"/>
</dbReference>
<sequence length="257" mass="28633">MSLTFEERKKTIMGRLTQDEKVQVHALAEQLNVSPETIRRDLDRLEKEGLLKKVYGGAVKTRMDSWEPPFIQREQMNNGAKTSIGKLAASLIKEGETIMIDNGTTTMEIVRHLQNRPDVTVVTHSVPVLLLAMELFKGRIIFAGGAVNVNQQSVGGTLTEAMLQQFKVHKAFISVGGISLVEGITDYDLNEASVSRKMIERAEESIVLADHSKFGKTTFANIAALPDISMIITDRECPEDWIHQLQEKGIEILMAED</sequence>
<name>A0A081NWI7_9BACL</name>